<dbReference type="RefSeq" id="WP_201077179.1">
    <property type="nucleotide sequence ID" value="NZ_CAJNAS010000009.1"/>
</dbReference>
<evidence type="ECO:0000256" key="2">
    <source>
        <dbReference type="ARBA" id="ARBA00006671"/>
    </source>
</evidence>
<evidence type="ECO:0000313" key="6">
    <source>
        <dbReference type="Proteomes" id="UP000675121"/>
    </source>
</evidence>
<dbReference type="Gene3D" id="2.60.40.1090">
    <property type="entry name" value="Fimbrial-type adhesion domain"/>
    <property type="match status" value="1"/>
</dbReference>
<comment type="caution">
    <text evidence="5">The sequence shown here is derived from an EMBL/GenBank/DDBJ whole genome shotgun (WGS) entry which is preliminary data.</text>
</comment>
<dbReference type="Pfam" id="PF00419">
    <property type="entry name" value="Fimbrial"/>
    <property type="match status" value="1"/>
</dbReference>
<dbReference type="Proteomes" id="UP000675121">
    <property type="component" value="Unassembled WGS sequence"/>
</dbReference>
<gene>
    <name evidence="5" type="ORF">R70211_03648</name>
</gene>
<dbReference type="InterPro" id="IPR008966">
    <property type="entry name" value="Adhesion_dom_sf"/>
</dbReference>
<comment type="subcellular location">
    <subcellularLocation>
        <location evidence="1">Fimbrium</location>
    </subcellularLocation>
</comment>
<proteinExistence type="inferred from homology"/>
<dbReference type="AlphaFoldDB" id="A0A9N8MUX3"/>
<dbReference type="SUPFAM" id="SSF49401">
    <property type="entry name" value="Bacterial adhesins"/>
    <property type="match status" value="1"/>
</dbReference>
<comment type="similarity">
    <text evidence="2">Belongs to the fimbrial protein family.</text>
</comment>
<evidence type="ECO:0000313" key="5">
    <source>
        <dbReference type="EMBL" id="CAE6906795.1"/>
    </source>
</evidence>
<evidence type="ECO:0000256" key="3">
    <source>
        <dbReference type="ARBA" id="ARBA00023263"/>
    </source>
</evidence>
<keyword evidence="6" id="KW-1185">Reference proteome</keyword>
<feature type="domain" description="Fimbrial-type adhesion" evidence="4">
    <location>
        <begin position="245"/>
        <end position="390"/>
    </location>
</feature>
<name>A0A9N8MUX3_9BURK</name>
<reference evidence="5" key="1">
    <citation type="submission" date="2021-02" db="EMBL/GenBank/DDBJ databases">
        <authorList>
            <person name="Vanwijnsberghe S."/>
        </authorList>
    </citation>
    <scope>NUCLEOTIDE SEQUENCE</scope>
    <source>
        <strain evidence="5">R-70211</strain>
    </source>
</reference>
<dbReference type="InterPro" id="IPR000259">
    <property type="entry name" value="Adhesion_dom_fimbrial"/>
</dbReference>
<organism evidence="5 6">
    <name type="scientific">Paraburkholderia domus</name>
    <dbReference type="NCBI Taxonomy" id="2793075"/>
    <lineage>
        <taxon>Bacteria</taxon>
        <taxon>Pseudomonadati</taxon>
        <taxon>Pseudomonadota</taxon>
        <taxon>Betaproteobacteria</taxon>
        <taxon>Burkholderiales</taxon>
        <taxon>Burkholderiaceae</taxon>
        <taxon>Paraburkholderia</taxon>
    </lineage>
</organism>
<sequence>MNPILSSDIEFRVPSNCRTAGKVNLVSQGMDIMNFASGMASKLSRFVVAACRGKGLLGLLVACVALLLGGPEAYADCSRTKTLPDVVAQFPSTINVPRDAVNGAVLATVTVPVAGATAGMNYATCSGGGSLYWAITAGPIVANRIGSTSVSGVGYTSSLSGGGFGSSIGMDSQLDAATVPGGPSSPTFTSQLYVTVNLVKTGPVTPGALSLNPSGPGVGGRVGTLFIGGSGQGLFNVVVSSGASSVTAAACTVTTPSTNVVLAQANTRALTGIGSTAVETPFSIGLNCAVPGSRIFITLTDSADPTNVSNQLSLKSSSTANGVKLQVLNAGTPVNFGPDSSMAGNTNQWQVGTATAGTIIIPLTVRYIQTAASVRPGTVSAVATFTMSYQ</sequence>
<dbReference type="GO" id="GO:0009289">
    <property type="term" value="C:pilus"/>
    <property type="evidence" value="ECO:0007669"/>
    <property type="project" value="UniProtKB-SubCell"/>
</dbReference>
<evidence type="ECO:0000259" key="4">
    <source>
        <dbReference type="Pfam" id="PF00419"/>
    </source>
</evidence>
<dbReference type="GO" id="GO:0043709">
    <property type="term" value="P:cell adhesion involved in single-species biofilm formation"/>
    <property type="evidence" value="ECO:0007669"/>
    <property type="project" value="TreeGrafter"/>
</dbReference>
<evidence type="ECO:0000256" key="1">
    <source>
        <dbReference type="ARBA" id="ARBA00004561"/>
    </source>
</evidence>
<dbReference type="InterPro" id="IPR036937">
    <property type="entry name" value="Adhesion_dom_fimbrial_sf"/>
</dbReference>
<dbReference type="PANTHER" id="PTHR33420">
    <property type="entry name" value="FIMBRIAL SUBUNIT ELFA-RELATED"/>
    <property type="match status" value="1"/>
</dbReference>
<dbReference type="EMBL" id="CAJNAS010000009">
    <property type="protein sequence ID" value="CAE6906795.1"/>
    <property type="molecule type" value="Genomic_DNA"/>
</dbReference>
<dbReference type="InterPro" id="IPR050263">
    <property type="entry name" value="Bact_Fimbrial_Adh_Pro"/>
</dbReference>
<accession>A0A9N8MUX3</accession>
<protein>
    <recommendedName>
        <fullName evidence="4">Fimbrial-type adhesion domain-containing protein</fullName>
    </recommendedName>
</protein>
<keyword evidence="3" id="KW-0281">Fimbrium</keyword>
<dbReference type="PANTHER" id="PTHR33420:SF14">
    <property type="entry name" value="TYPE 1 FIMBRIN D-MANNOSE SPECIFIC ADHESIN"/>
    <property type="match status" value="1"/>
</dbReference>
<dbReference type="Gene3D" id="2.60.40.3310">
    <property type="match status" value="1"/>
</dbReference>